<sequence length="410" mass="47226">MERNLPLIVLYVAAHLVIPVHAQNATILDQQTPNYDLCVSTLNSDPQTRWAKDIRGLTTILVLHLKDKATQTRDHIAWFLKDPFMDQQRKQLLSQCMDRYNTIVMTWLRETLEGLSNKDYGFARESMGTVPTNVELCERSFQGPVQSPISEDSKTMDDLSKVAYAIVLYLYLYRSTMKPIKKVKGNPSYVTLQDVKLPRASMEKMLKMKGREVKVREEKQIAQKRLRFSDIDPSLNRLMIPVERILNEDFLTDDEKAWLDQKEKTEAKLINLWAVERVLDPEEQEDYEYKVISMSKWKMHHHYYVYALVSLWNKVVSRNQFVENDVVQARSLRVVEENDVQDPPGPGTLGLVITLAPVGQGPSRSSHPLGAPFVGEGNLNPRSHSETPKKPFDGPTKEETVDKCMEHDHY</sequence>
<evidence type="ECO:0000256" key="3">
    <source>
        <dbReference type="ARBA" id="ARBA00023125"/>
    </source>
</evidence>
<evidence type="ECO:0000256" key="1">
    <source>
        <dbReference type="ARBA" id="ARBA00004123"/>
    </source>
</evidence>
<dbReference type="EMBL" id="JAKOGI010000180">
    <property type="protein sequence ID" value="KAJ8440968.1"/>
    <property type="molecule type" value="Genomic_DNA"/>
</dbReference>
<dbReference type="InterPro" id="IPR015300">
    <property type="entry name" value="DNA-bd_pseudobarrel_sf"/>
</dbReference>
<accession>A0A9Q1QFY3</accession>
<dbReference type="InterPro" id="IPR005508">
    <property type="entry name" value="At2g31720-like"/>
</dbReference>
<keyword evidence="4" id="KW-0804">Transcription</keyword>
<dbReference type="SMART" id="SM00856">
    <property type="entry name" value="PMEI"/>
    <property type="match status" value="1"/>
</dbReference>
<evidence type="ECO:0000313" key="9">
    <source>
        <dbReference type="EMBL" id="KAJ8440968.1"/>
    </source>
</evidence>
<dbReference type="PANTHER" id="PTHR31541:SF25">
    <property type="entry name" value="GAMMA-GLIADIN B"/>
    <property type="match status" value="1"/>
</dbReference>
<dbReference type="CDD" id="cd15796">
    <property type="entry name" value="CIF_like"/>
    <property type="match status" value="1"/>
</dbReference>
<dbReference type="SUPFAM" id="SSF101148">
    <property type="entry name" value="Plant invertase/pectin methylesterase inhibitor"/>
    <property type="match status" value="1"/>
</dbReference>
<dbReference type="Pfam" id="PF03754">
    <property type="entry name" value="At2g31720-like"/>
    <property type="match status" value="1"/>
</dbReference>
<evidence type="ECO:0000256" key="2">
    <source>
        <dbReference type="ARBA" id="ARBA00023015"/>
    </source>
</evidence>
<name>A0A9Q1QFY3_9CARY</name>
<gene>
    <name evidence="9" type="ORF">Cgig2_019997</name>
</gene>
<comment type="subcellular location">
    <subcellularLocation>
        <location evidence="1">Nucleus</location>
    </subcellularLocation>
</comment>
<evidence type="ECO:0000259" key="8">
    <source>
        <dbReference type="SMART" id="SM00856"/>
    </source>
</evidence>
<keyword evidence="3" id="KW-0238">DNA-binding</keyword>
<dbReference type="NCBIfam" id="TIGR01614">
    <property type="entry name" value="PME_inhib"/>
    <property type="match status" value="1"/>
</dbReference>
<dbReference type="GO" id="GO:0004857">
    <property type="term" value="F:enzyme inhibitor activity"/>
    <property type="evidence" value="ECO:0007669"/>
    <property type="project" value="InterPro"/>
</dbReference>
<evidence type="ECO:0000256" key="6">
    <source>
        <dbReference type="SAM" id="MobiDB-lite"/>
    </source>
</evidence>
<dbReference type="InterPro" id="IPR006501">
    <property type="entry name" value="Pectinesterase_inhib_dom"/>
</dbReference>
<feature type="domain" description="Pectinesterase inhibitor" evidence="8">
    <location>
        <begin position="23"/>
        <end position="166"/>
    </location>
</feature>
<dbReference type="Gene3D" id="1.20.140.40">
    <property type="entry name" value="Invertase/pectin methylesterase inhibitor family protein"/>
    <property type="match status" value="1"/>
</dbReference>
<dbReference type="InterPro" id="IPR034087">
    <property type="entry name" value="C/VIF1"/>
</dbReference>
<feature type="region of interest" description="Disordered" evidence="6">
    <location>
        <begin position="360"/>
        <end position="410"/>
    </location>
</feature>
<dbReference type="Proteomes" id="UP001153076">
    <property type="component" value="Unassembled WGS sequence"/>
</dbReference>
<comment type="caution">
    <text evidence="9">The sequence shown here is derived from an EMBL/GenBank/DDBJ whole genome shotgun (WGS) entry which is preliminary data.</text>
</comment>
<feature type="compositionally biased region" description="Basic and acidic residues" evidence="6">
    <location>
        <begin position="383"/>
        <end position="410"/>
    </location>
</feature>
<dbReference type="AlphaFoldDB" id="A0A9Q1QFY3"/>
<keyword evidence="2" id="KW-0805">Transcription regulation</keyword>
<reference evidence="9" key="1">
    <citation type="submission" date="2022-04" db="EMBL/GenBank/DDBJ databases">
        <title>Carnegiea gigantea Genome sequencing and assembly v2.</title>
        <authorList>
            <person name="Copetti D."/>
            <person name="Sanderson M.J."/>
            <person name="Burquez A."/>
            <person name="Wojciechowski M.F."/>
        </authorList>
    </citation>
    <scope>NUCLEOTIDE SEQUENCE</scope>
    <source>
        <strain evidence="9">SGP5-SGP5p</strain>
        <tissue evidence="9">Aerial part</tissue>
    </source>
</reference>
<proteinExistence type="predicted"/>
<keyword evidence="7" id="KW-0732">Signal</keyword>
<dbReference type="PANTHER" id="PTHR31541">
    <property type="entry name" value="B3 DOMAIN PLANT PROTEIN-RELATED"/>
    <property type="match status" value="1"/>
</dbReference>
<dbReference type="InterPro" id="IPR035513">
    <property type="entry name" value="Invertase/methylesterase_inhib"/>
</dbReference>
<evidence type="ECO:0000256" key="5">
    <source>
        <dbReference type="ARBA" id="ARBA00023242"/>
    </source>
</evidence>
<keyword evidence="5" id="KW-0539">Nucleus</keyword>
<evidence type="ECO:0000313" key="10">
    <source>
        <dbReference type="Proteomes" id="UP001153076"/>
    </source>
</evidence>
<organism evidence="9 10">
    <name type="scientific">Carnegiea gigantea</name>
    <dbReference type="NCBI Taxonomy" id="171969"/>
    <lineage>
        <taxon>Eukaryota</taxon>
        <taxon>Viridiplantae</taxon>
        <taxon>Streptophyta</taxon>
        <taxon>Embryophyta</taxon>
        <taxon>Tracheophyta</taxon>
        <taxon>Spermatophyta</taxon>
        <taxon>Magnoliopsida</taxon>
        <taxon>eudicotyledons</taxon>
        <taxon>Gunneridae</taxon>
        <taxon>Pentapetalae</taxon>
        <taxon>Caryophyllales</taxon>
        <taxon>Cactineae</taxon>
        <taxon>Cactaceae</taxon>
        <taxon>Cactoideae</taxon>
        <taxon>Echinocereeae</taxon>
        <taxon>Carnegiea</taxon>
    </lineage>
</organism>
<protein>
    <recommendedName>
        <fullName evidence="8">Pectinesterase inhibitor domain-containing protein</fullName>
    </recommendedName>
</protein>
<feature type="chain" id="PRO_5040441784" description="Pectinesterase inhibitor domain-containing protein" evidence="7">
    <location>
        <begin position="23"/>
        <end position="410"/>
    </location>
</feature>
<dbReference type="GO" id="GO:0005634">
    <property type="term" value="C:nucleus"/>
    <property type="evidence" value="ECO:0007669"/>
    <property type="project" value="UniProtKB-SubCell"/>
</dbReference>
<keyword evidence="10" id="KW-1185">Reference proteome</keyword>
<dbReference type="Pfam" id="PF04043">
    <property type="entry name" value="PMEI"/>
    <property type="match status" value="1"/>
</dbReference>
<evidence type="ECO:0000256" key="7">
    <source>
        <dbReference type="SAM" id="SignalP"/>
    </source>
</evidence>
<evidence type="ECO:0000256" key="4">
    <source>
        <dbReference type="ARBA" id="ARBA00023163"/>
    </source>
</evidence>
<feature type="signal peptide" evidence="7">
    <location>
        <begin position="1"/>
        <end position="22"/>
    </location>
</feature>
<dbReference type="OrthoDB" id="1918674at2759"/>
<dbReference type="GO" id="GO:0003677">
    <property type="term" value="F:DNA binding"/>
    <property type="evidence" value="ECO:0007669"/>
    <property type="project" value="UniProtKB-KW"/>
</dbReference>
<dbReference type="Gene3D" id="2.40.330.10">
    <property type="entry name" value="DNA-binding pseudobarrel domain"/>
    <property type="match status" value="1"/>
</dbReference>